<dbReference type="Gene3D" id="3.30.450.40">
    <property type="match status" value="2"/>
</dbReference>
<evidence type="ECO:0000256" key="7">
    <source>
        <dbReference type="PIRSR" id="PIRSR623088-3"/>
    </source>
</evidence>
<dbReference type="PRINTS" id="PR00387">
    <property type="entry name" value="PDIESTERASE1"/>
</dbReference>
<organism evidence="11 12">
    <name type="scientific">Naja naja</name>
    <name type="common">Indian cobra</name>
    <dbReference type="NCBI Taxonomy" id="35670"/>
    <lineage>
        <taxon>Eukaryota</taxon>
        <taxon>Metazoa</taxon>
        <taxon>Chordata</taxon>
        <taxon>Craniata</taxon>
        <taxon>Vertebrata</taxon>
        <taxon>Euteleostomi</taxon>
        <taxon>Lepidosauria</taxon>
        <taxon>Squamata</taxon>
        <taxon>Bifurcata</taxon>
        <taxon>Unidentata</taxon>
        <taxon>Episquamata</taxon>
        <taxon>Toxicofera</taxon>
        <taxon>Serpentes</taxon>
        <taxon>Colubroidea</taxon>
        <taxon>Elapidae</taxon>
        <taxon>Elapinae</taxon>
        <taxon>Naja</taxon>
    </lineage>
</organism>
<feature type="binding site" evidence="7">
    <location>
        <position position="443"/>
    </location>
    <ligand>
        <name>Zn(2+)</name>
        <dbReference type="ChEBI" id="CHEBI:29105"/>
        <label>1</label>
    </ligand>
</feature>
<feature type="binding site" evidence="7">
    <location>
        <position position="479"/>
    </location>
    <ligand>
        <name>Zn(2+)</name>
        <dbReference type="ChEBI" id="CHEBI:29105"/>
        <label>1</label>
    </ligand>
</feature>
<feature type="active site" description="Proton donor" evidence="5">
    <location>
        <position position="439"/>
    </location>
</feature>
<accession>A0A8C6XSN2</accession>
<reference evidence="11" key="2">
    <citation type="submission" date="2025-09" db="UniProtKB">
        <authorList>
            <consortium name="Ensembl"/>
        </authorList>
    </citation>
    <scope>IDENTIFICATION</scope>
</reference>
<feature type="binding site" evidence="6">
    <location>
        <position position="600"/>
    </location>
    <ligand>
        <name>AMP</name>
        <dbReference type="ChEBI" id="CHEBI:456215"/>
    </ligand>
</feature>
<keyword evidence="2" id="KW-0140">cGMP</keyword>
<dbReference type="InterPro" id="IPR003018">
    <property type="entry name" value="GAF"/>
</dbReference>
<evidence type="ECO:0000256" key="9">
    <source>
        <dbReference type="SAM" id="MobiDB-lite"/>
    </source>
</evidence>
<dbReference type="Pfam" id="PF01590">
    <property type="entry name" value="GAF"/>
    <property type="match status" value="1"/>
</dbReference>
<dbReference type="FunFam" id="1.10.1300.10:FF:000003">
    <property type="entry name" value="Phosphodiesterase"/>
    <property type="match status" value="1"/>
</dbReference>
<feature type="domain" description="PDEase" evidence="10">
    <location>
        <begin position="354"/>
        <end position="696"/>
    </location>
</feature>
<feature type="binding site" evidence="6">
    <location>
        <begin position="439"/>
        <end position="443"/>
    </location>
    <ligand>
        <name>AMP</name>
        <dbReference type="ChEBI" id="CHEBI:456215"/>
    </ligand>
</feature>
<dbReference type="Proteomes" id="UP000694559">
    <property type="component" value="Unplaced"/>
</dbReference>
<dbReference type="GO" id="GO:0004114">
    <property type="term" value="F:3',5'-cyclic-nucleotide phosphodiesterase activity"/>
    <property type="evidence" value="ECO:0007669"/>
    <property type="project" value="InterPro"/>
</dbReference>
<evidence type="ECO:0000256" key="4">
    <source>
        <dbReference type="ARBA" id="ARBA00022801"/>
    </source>
</evidence>
<evidence type="ECO:0000259" key="10">
    <source>
        <dbReference type="PROSITE" id="PS51845"/>
    </source>
</evidence>
<evidence type="ECO:0000256" key="8">
    <source>
        <dbReference type="RuleBase" id="RU363067"/>
    </source>
</evidence>
<dbReference type="Gene3D" id="1.10.1300.10">
    <property type="entry name" value="3'5'-cyclic nucleotide phosphodiesterase, catalytic domain"/>
    <property type="match status" value="1"/>
</dbReference>
<dbReference type="InterPro" id="IPR023088">
    <property type="entry name" value="PDEase"/>
</dbReference>
<dbReference type="CDD" id="cd00077">
    <property type="entry name" value="HDc"/>
    <property type="match status" value="1"/>
</dbReference>
<evidence type="ECO:0000256" key="6">
    <source>
        <dbReference type="PIRSR" id="PIRSR623088-2"/>
    </source>
</evidence>
<proteinExistence type="inferred from homology"/>
<evidence type="ECO:0000256" key="1">
    <source>
        <dbReference type="ARBA" id="ARBA00007648"/>
    </source>
</evidence>
<dbReference type="OrthoDB" id="546632at2759"/>
<protein>
    <recommendedName>
        <fullName evidence="8">Phosphodiesterase</fullName>
        <ecNumber evidence="8">3.1.4.-</ecNumber>
    </recommendedName>
</protein>
<dbReference type="AlphaFoldDB" id="A0A8C6XSN2"/>
<dbReference type="EC" id="3.1.4.-" evidence="8"/>
<feature type="region of interest" description="Disordered" evidence="9">
    <location>
        <begin position="708"/>
        <end position="733"/>
    </location>
</feature>
<dbReference type="PANTHER" id="PTHR11347">
    <property type="entry name" value="CYCLIC NUCLEOTIDE PHOSPHODIESTERASE"/>
    <property type="match status" value="1"/>
</dbReference>
<dbReference type="SUPFAM" id="SSF55781">
    <property type="entry name" value="GAF domain-like"/>
    <property type="match status" value="2"/>
</dbReference>
<dbReference type="InterPro" id="IPR003607">
    <property type="entry name" value="HD/PDEase_dom"/>
</dbReference>
<sequence>MGEINKEDVEKYLENNPQFAKEFYDKRLRPEALTNLFRVNTENLKDGISFKEMTRVEECEILLELLSEIQDDEAGMEKIAHKVLQRLAQLIAADKCSMFICRSRNGIPELASTLFDVTPTSSYDDNLVKPEKEIVFPLDIGIVGWTAHTKKSFNVPDVKKILLWSANKVFEELTDIERQFHKAMYTIRQYLNCERYSIGLLDMTKEKEFYDEWPIKLGEAEPYKGPKTPDGREVNFYKIIDYILHGEEQIQVIPSPPADHWCLVSSLPTYVAVNGFICNMMNPAADEYFTFQKEPLDDSGWTVKNVLSLPIVNKKEEIVGVATFYNRKDGKPFDECDEQITEMLTQFLGWSVLNPDTYEKLNKMENRKDIAQEMLMYQTKATPAEVKSILVKIYGAMLTQFCETESVSLPLRMECLHFSQVLTRWMYTVRKGYRDITYHNWRHGFNVGQTMFALLMTGRLKKYYTDLEAFAMVSAAFCHDIDHRGTNNLYQMKSAAPLARLHGSSILERHHLEYSKTLLQDESLNIFQNLNKRQHENVLHIFEVCIIATDLALYFKKRTMFQKIVDVTEKMEDENEAIKYITMDPTKKEVIMAMMMTGCDLSAITKPWEVQSKVALMVASEFWEQGDLERTVLQQQPIPLMDRAKRDELPKLQCGFIDFVCTFVYKEFSRFHKEITPMLDGLQNNRVEWKALGDIYDEKMKALEEEKKKLQRLSSGKGGREGGKEEGRKEKNK</sequence>
<name>A0A8C6XSN2_NAJNA</name>
<dbReference type="FunFam" id="3.30.450.40:FF:000001">
    <property type="entry name" value="Phosphodiesterase"/>
    <property type="match status" value="1"/>
</dbReference>
<gene>
    <name evidence="11" type="primary">PDE6C</name>
</gene>
<evidence type="ECO:0000313" key="11">
    <source>
        <dbReference type="Ensembl" id="ENSNNAP00000018804.1"/>
    </source>
</evidence>
<feature type="binding site" evidence="6">
    <location>
        <position position="480"/>
    </location>
    <ligand>
        <name>AMP</name>
        <dbReference type="ChEBI" id="CHEBI:456215"/>
    </ligand>
</feature>
<feature type="compositionally biased region" description="Basic and acidic residues" evidence="9">
    <location>
        <begin position="718"/>
        <end position="733"/>
    </location>
</feature>
<keyword evidence="4 8" id="KW-0378">Hydrolase</keyword>
<dbReference type="InterPro" id="IPR029016">
    <property type="entry name" value="GAF-like_dom_sf"/>
</dbReference>
<dbReference type="SMART" id="SM00065">
    <property type="entry name" value="GAF"/>
    <property type="match status" value="1"/>
</dbReference>
<dbReference type="SMART" id="SM00471">
    <property type="entry name" value="HDc"/>
    <property type="match status" value="1"/>
</dbReference>
<dbReference type="PROSITE" id="PS51845">
    <property type="entry name" value="PDEASE_I_2"/>
    <property type="match status" value="1"/>
</dbReference>
<comment type="cofactor">
    <cofactor evidence="8">
        <name>a divalent metal cation</name>
        <dbReference type="ChEBI" id="CHEBI:60240"/>
    </cofactor>
    <text evidence="8">Binds 2 divalent metal cations per subunit. Site 1 may preferentially bind zinc ions, while site 2 has a preference for magnesium and/or manganese ions.</text>
</comment>
<evidence type="ECO:0000256" key="5">
    <source>
        <dbReference type="PIRSR" id="PIRSR623088-1"/>
    </source>
</evidence>
<dbReference type="GeneTree" id="ENSGT00940000157825"/>
<keyword evidence="12" id="KW-1185">Reference proteome</keyword>
<dbReference type="GO" id="GO:0046872">
    <property type="term" value="F:metal ion binding"/>
    <property type="evidence" value="ECO:0007669"/>
    <property type="project" value="UniProtKB-KW"/>
</dbReference>
<feature type="binding site" evidence="7">
    <location>
        <position position="600"/>
    </location>
    <ligand>
        <name>Zn(2+)</name>
        <dbReference type="ChEBI" id="CHEBI:29105"/>
        <label>1</label>
    </ligand>
</feature>
<dbReference type="InterPro" id="IPR036971">
    <property type="entry name" value="PDEase_catalytic_dom_sf"/>
</dbReference>
<dbReference type="PROSITE" id="PS00126">
    <property type="entry name" value="PDEASE_I_1"/>
    <property type="match status" value="1"/>
</dbReference>
<feature type="binding site" evidence="7">
    <location>
        <position position="480"/>
    </location>
    <ligand>
        <name>Zn(2+)</name>
        <dbReference type="ChEBI" id="CHEBI:29105"/>
        <label>2</label>
    </ligand>
</feature>
<dbReference type="GO" id="GO:0007165">
    <property type="term" value="P:signal transduction"/>
    <property type="evidence" value="ECO:0007669"/>
    <property type="project" value="InterPro"/>
</dbReference>
<feature type="binding site" evidence="6">
    <location>
        <position position="653"/>
    </location>
    <ligand>
        <name>AMP</name>
        <dbReference type="ChEBI" id="CHEBI:456215"/>
    </ligand>
</feature>
<dbReference type="InterPro" id="IPR002073">
    <property type="entry name" value="PDEase_catalytic_dom"/>
</dbReference>
<evidence type="ECO:0000313" key="12">
    <source>
        <dbReference type="Proteomes" id="UP000694559"/>
    </source>
</evidence>
<dbReference type="Pfam" id="PF00233">
    <property type="entry name" value="PDEase_I"/>
    <property type="match status" value="1"/>
</dbReference>
<evidence type="ECO:0000256" key="2">
    <source>
        <dbReference type="ARBA" id="ARBA00022535"/>
    </source>
</evidence>
<dbReference type="InterPro" id="IPR023174">
    <property type="entry name" value="PDEase_CS"/>
</dbReference>
<keyword evidence="3 7" id="KW-0479">Metal-binding</keyword>
<dbReference type="SUPFAM" id="SSF109604">
    <property type="entry name" value="HD-domain/PDEase-like"/>
    <property type="match status" value="1"/>
</dbReference>
<comment type="similarity">
    <text evidence="1 8">Belongs to the cyclic nucleotide phosphodiesterase family.</text>
</comment>
<evidence type="ECO:0000256" key="3">
    <source>
        <dbReference type="ARBA" id="ARBA00022723"/>
    </source>
</evidence>
<feature type="binding site" evidence="7">
    <location>
        <position position="480"/>
    </location>
    <ligand>
        <name>Zn(2+)</name>
        <dbReference type="ChEBI" id="CHEBI:29105"/>
        <label>1</label>
    </ligand>
</feature>
<dbReference type="Ensembl" id="ENSNNAT00000019743.1">
    <property type="protein sequence ID" value="ENSNNAP00000018804.1"/>
    <property type="gene ID" value="ENSNNAG00000011511.1"/>
</dbReference>
<reference evidence="11" key="1">
    <citation type="submission" date="2025-08" db="UniProtKB">
        <authorList>
            <consortium name="Ensembl"/>
        </authorList>
    </citation>
    <scope>IDENTIFICATION</scope>
</reference>